<protein>
    <recommendedName>
        <fullName evidence="8">Homeobox domain-containing protein</fullName>
    </recommendedName>
</protein>
<dbReference type="GO" id="GO:0000977">
    <property type="term" value="F:RNA polymerase II transcription regulatory region sequence-specific DNA binding"/>
    <property type="evidence" value="ECO:0007669"/>
    <property type="project" value="TreeGrafter"/>
</dbReference>
<evidence type="ECO:0000256" key="6">
    <source>
        <dbReference type="RuleBase" id="RU000682"/>
    </source>
</evidence>
<dbReference type="CDD" id="cd00086">
    <property type="entry name" value="homeodomain"/>
    <property type="match status" value="1"/>
</dbReference>
<feature type="compositionally biased region" description="Basic and acidic residues" evidence="7">
    <location>
        <begin position="368"/>
        <end position="386"/>
    </location>
</feature>
<feature type="region of interest" description="Disordered" evidence="7">
    <location>
        <begin position="128"/>
        <end position="213"/>
    </location>
</feature>
<gene>
    <name evidence="9" type="ORF">LOTGIDRAFT_235859</name>
</gene>
<sequence>MDRNEQVSRLKEVKSRAKRIRSYFSPTQTKKMEDVFVVDPFPDKDQIKQLSTSLDISERSLQVWFQNRRARQRKARPEANQELIGLRSSRSCYQYPSSSGHPFETMTPSMQVLQDIKRKGEESIKRISIDTHEFDAPSPHTSPTRSSRIELLETPPGWHRTQPSSPIKKPTKSTSQHSIEDSDFLSPSPKRQRSFSVRSSDENAPKPGVKCSNLTDDYKSMHYNYHHQMSDGYRNPFETPSPISKNRSHLSLSPDDDTILNLCTRDTVKGFKATSPIILSPEHTPPKPATLQPSEIYPHWNAHLAYGCTPGFPPMPPHAVTQYYATLYHYHMSMEAQYGEALKSQMTPFPGLYPPVPKLKNMYESIPEPDKKLANSEKLTDNVDKA</sequence>
<dbReference type="PROSITE" id="PS00027">
    <property type="entry name" value="HOMEOBOX_1"/>
    <property type="match status" value="1"/>
</dbReference>
<evidence type="ECO:0000256" key="7">
    <source>
        <dbReference type="SAM" id="MobiDB-lite"/>
    </source>
</evidence>
<dbReference type="SMART" id="SM00389">
    <property type="entry name" value="HOX"/>
    <property type="match status" value="1"/>
</dbReference>
<dbReference type="KEGG" id="lgi:LOTGIDRAFT_235859"/>
<keyword evidence="3 5" id="KW-0371">Homeobox</keyword>
<keyword evidence="10" id="KW-1185">Reference proteome</keyword>
<feature type="region of interest" description="Disordered" evidence="7">
    <location>
        <begin position="232"/>
        <end position="251"/>
    </location>
</feature>
<keyword evidence="4 5" id="KW-0539">Nucleus</keyword>
<feature type="compositionally biased region" description="Polar residues" evidence="7">
    <location>
        <begin position="241"/>
        <end position="251"/>
    </location>
</feature>
<evidence type="ECO:0000256" key="5">
    <source>
        <dbReference type="PROSITE-ProRule" id="PRU00108"/>
    </source>
</evidence>
<feature type="region of interest" description="Disordered" evidence="7">
    <location>
        <begin position="367"/>
        <end position="386"/>
    </location>
</feature>
<comment type="subcellular location">
    <subcellularLocation>
        <location evidence="1 5 6">Nucleus</location>
    </subcellularLocation>
</comment>
<dbReference type="Pfam" id="PF00046">
    <property type="entry name" value="Homeodomain"/>
    <property type="match status" value="1"/>
</dbReference>
<dbReference type="InterPro" id="IPR051306">
    <property type="entry name" value="Homeobox_regulator"/>
</dbReference>
<dbReference type="OrthoDB" id="1867783at2759"/>
<evidence type="ECO:0000256" key="4">
    <source>
        <dbReference type="ARBA" id="ARBA00023242"/>
    </source>
</evidence>
<dbReference type="InterPro" id="IPR017970">
    <property type="entry name" value="Homeobox_CS"/>
</dbReference>
<proteinExistence type="predicted"/>
<dbReference type="RefSeq" id="XP_009064115.1">
    <property type="nucleotide sequence ID" value="XM_009065867.1"/>
</dbReference>
<dbReference type="EMBL" id="KB203301">
    <property type="protein sequence ID" value="ESO85198.1"/>
    <property type="molecule type" value="Genomic_DNA"/>
</dbReference>
<dbReference type="PROSITE" id="PS50071">
    <property type="entry name" value="HOMEOBOX_2"/>
    <property type="match status" value="1"/>
</dbReference>
<evidence type="ECO:0000256" key="2">
    <source>
        <dbReference type="ARBA" id="ARBA00023125"/>
    </source>
</evidence>
<keyword evidence="2 5" id="KW-0238">DNA-binding</keyword>
<dbReference type="InterPro" id="IPR009057">
    <property type="entry name" value="Homeodomain-like_sf"/>
</dbReference>
<dbReference type="PANTHER" id="PTHR46123">
    <property type="entry name" value="MIX-TYPE HOMEOBOX GENE 1-RELATED"/>
    <property type="match status" value="1"/>
</dbReference>
<name>V3Z3J0_LOTGI</name>
<organism evidence="9 10">
    <name type="scientific">Lottia gigantea</name>
    <name type="common">Giant owl limpet</name>
    <dbReference type="NCBI Taxonomy" id="225164"/>
    <lineage>
        <taxon>Eukaryota</taxon>
        <taxon>Metazoa</taxon>
        <taxon>Spiralia</taxon>
        <taxon>Lophotrochozoa</taxon>
        <taxon>Mollusca</taxon>
        <taxon>Gastropoda</taxon>
        <taxon>Patellogastropoda</taxon>
        <taxon>Lottioidea</taxon>
        <taxon>Lottiidae</taxon>
        <taxon>Lottia</taxon>
    </lineage>
</organism>
<reference evidence="9 10" key="1">
    <citation type="journal article" date="2013" name="Nature">
        <title>Insights into bilaterian evolution from three spiralian genomes.</title>
        <authorList>
            <person name="Simakov O."/>
            <person name="Marletaz F."/>
            <person name="Cho S.J."/>
            <person name="Edsinger-Gonzales E."/>
            <person name="Havlak P."/>
            <person name="Hellsten U."/>
            <person name="Kuo D.H."/>
            <person name="Larsson T."/>
            <person name="Lv J."/>
            <person name="Arendt D."/>
            <person name="Savage R."/>
            <person name="Osoegawa K."/>
            <person name="de Jong P."/>
            <person name="Grimwood J."/>
            <person name="Chapman J.A."/>
            <person name="Shapiro H."/>
            <person name="Aerts A."/>
            <person name="Otillar R.P."/>
            <person name="Terry A.Y."/>
            <person name="Boore J.L."/>
            <person name="Grigoriev I.V."/>
            <person name="Lindberg D.R."/>
            <person name="Seaver E.C."/>
            <person name="Weisblat D.A."/>
            <person name="Putnam N.H."/>
            <person name="Rokhsar D.S."/>
        </authorList>
    </citation>
    <scope>NUCLEOTIDE SEQUENCE [LARGE SCALE GENOMIC DNA]</scope>
</reference>
<feature type="compositionally biased region" description="Low complexity" evidence="7">
    <location>
        <begin position="161"/>
        <end position="176"/>
    </location>
</feature>
<dbReference type="HOGENOM" id="CLU_716280_0_0_1"/>
<accession>V3Z3J0</accession>
<dbReference type="SUPFAM" id="SSF46689">
    <property type="entry name" value="Homeodomain-like"/>
    <property type="match status" value="1"/>
</dbReference>
<dbReference type="GO" id="GO:0000981">
    <property type="term" value="F:DNA-binding transcription factor activity, RNA polymerase II-specific"/>
    <property type="evidence" value="ECO:0007669"/>
    <property type="project" value="InterPro"/>
</dbReference>
<evidence type="ECO:0000256" key="1">
    <source>
        <dbReference type="ARBA" id="ARBA00004123"/>
    </source>
</evidence>
<dbReference type="InterPro" id="IPR001356">
    <property type="entry name" value="HD"/>
</dbReference>
<dbReference type="GO" id="GO:0005634">
    <property type="term" value="C:nucleus"/>
    <property type="evidence" value="ECO:0007669"/>
    <property type="project" value="UniProtKB-SubCell"/>
</dbReference>
<feature type="DNA-binding region" description="Homeobox" evidence="5">
    <location>
        <begin position="17"/>
        <end position="76"/>
    </location>
</feature>
<dbReference type="PANTHER" id="PTHR46123:SF4">
    <property type="entry name" value="MIX-TYPE HOMEOBOX GENE 1-RELATED"/>
    <property type="match status" value="1"/>
</dbReference>
<evidence type="ECO:0000313" key="9">
    <source>
        <dbReference type="EMBL" id="ESO85198.1"/>
    </source>
</evidence>
<evidence type="ECO:0000256" key="3">
    <source>
        <dbReference type="ARBA" id="ARBA00023155"/>
    </source>
</evidence>
<evidence type="ECO:0000259" key="8">
    <source>
        <dbReference type="PROSITE" id="PS50071"/>
    </source>
</evidence>
<feature type="domain" description="Homeobox" evidence="8">
    <location>
        <begin position="15"/>
        <end position="75"/>
    </location>
</feature>
<evidence type="ECO:0000313" key="10">
    <source>
        <dbReference type="Proteomes" id="UP000030746"/>
    </source>
</evidence>
<dbReference type="CTD" id="20249987"/>
<dbReference type="Gene3D" id="1.10.10.60">
    <property type="entry name" value="Homeodomain-like"/>
    <property type="match status" value="1"/>
</dbReference>
<dbReference type="GeneID" id="20249987"/>
<dbReference type="Proteomes" id="UP000030746">
    <property type="component" value="Unassembled WGS sequence"/>
</dbReference>
<feature type="compositionally biased region" description="Low complexity" evidence="7">
    <location>
        <begin position="137"/>
        <end position="146"/>
    </location>
</feature>
<dbReference type="AlphaFoldDB" id="V3Z3J0"/>